<reference evidence="1" key="1">
    <citation type="journal article" date="2022" name="bioRxiv">
        <title>Sequencing and chromosome-scale assembly of the giantPleurodeles waltlgenome.</title>
        <authorList>
            <person name="Brown T."/>
            <person name="Elewa A."/>
            <person name="Iarovenko S."/>
            <person name="Subramanian E."/>
            <person name="Araus A.J."/>
            <person name="Petzold A."/>
            <person name="Susuki M."/>
            <person name="Suzuki K.-i.T."/>
            <person name="Hayashi T."/>
            <person name="Toyoda A."/>
            <person name="Oliveira C."/>
            <person name="Osipova E."/>
            <person name="Leigh N.D."/>
            <person name="Simon A."/>
            <person name="Yun M.H."/>
        </authorList>
    </citation>
    <scope>NUCLEOTIDE SEQUENCE</scope>
    <source>
        <strain evidence="1">20211129_DDA</strain>
        <tissue evidence="1">Liver</tissue>
    </source>
</reference>
<comment type="caution">
    <text evidence="1">The sequence shown here is derived from an EMBL/GenBank/DDBJ whole genome shotgun (WGS) entry which is preliminary data.</text>
</comment>
<dbReference type="EMBL" id="JANPWB010000016">
    <property type="protein sequence ID" value="KAJ1081205.1"/>
    <property type="molecule type" value="Genomic_DNA"/>
</dbReference>
<protein>
    <submittedName>
        <fullName evidence="1">Uncharacterized protein</fullName>
    </submittedName>
</protein>
<feature type="non-terminal residue" evidence="1">
    <location>
        <position position="70"/>
    </location>
</feature>
<gene>
    <name evidence="1" type="ORF">NDU88_001388</name>
</gene>
<feature type="non-terminal residue" evidence="1">
    <location>
        <position position="1"/>
    </location>
</feature>
<keyword evidence="2" id="KW-1185">Reference proteome</keyword>
<name>A0AAV7KSP9_PLEWA</name>
<accession>A0AAV7KSP9</accession>
<sequence length="70" mass="8008">VNCDNIGRTTRAVNTGIPTSVDLEILNISCTTFRQRIQFNSIPCPLARNVLPKKQTTLEQDQRLVHTYFF</sequence>
<evidence type="ECO:0000313" key="1">
    <source>
        <dbReference type="EMBL" id="KAJ1081205.1"/>
    </source>
</evidence>
<dbReference type="Proteomes" id="UP001066276">
    <property type="component" value="Chromosome 12"/>
</dbReference>
<proteinExistence type="predicted"/>
<organism evidence="1 2">
    <name type="scientific">Pleurodeles waltl</name>
    <name type="common">Iberian ribbed newt</name>
    <dbReference type="NCBI Taxonomy" id="8319"/>
    <lineage>
        <taxon>Eukaryota</taxon>
        <taxon>Metazoa</taxon>
        <taxon>Chordata</taxon>
        <taxon>Craniata</taxon>
        <taxon>Vertebrata</taxon>
        <taxon>Euteleostomi</taxon>
        <taxon>Amphibia</taxon>
        <taxon>Batrachia</taxon>
        <taxon>Caudata</taxon>
        <taxon>Salamandroidea</taxon>
        <taxon>Salamandridae</taxon>
        <taxon>Pleurodelinae</taxon>
        <taxon>Pleurodeles</taxon>
    </lineage>
</organism>
<evidence type="ECO:0000313" key="2">
    <source>
        <dbReference type="Proteomes" id="UP001066276"/>
    </source>
</evidence>
<dbReference type="AlphaFoldDB" id="A0AAV7KSP9"/>